<dbReference type="GO" id="GO:0005524">
    <property type="term" value="F:ATP binding"/>
    <property type="evidence" value="ECO:0007669"/>
    <property type="project" value="InterPro"/>
</dbReference>
<dbReference type="EMBL" id="JARKIE010000438">
    <property type="protein sequence ID" value="KAJ7639905.1"/>
    <property type="molecule type" value="Genomic_DNA"/>
</dbReference>
<dbReference type="SUPFAM" id="SSF56112">
    <property type="entry name" value="Protein kinase-like (PK-like)"/>
    <property type="match status" value="1"/>
</dbReference>
<protein>
    <recommendedName>
        <fullName evidence="1">Protein kinase domain-containing protein</fullName>
    </recommendedName>
</protein>
<dbReference type="InterPro" id="IPR001245">
    <property type="entry name" value="Ser-Thr/Tyr_kinase_cat_dom"/>
</dbReference>
<feature type="domain" description="Protein kinase" evidence="1">
    <location>
        <begin position="1"/>
        <end position="81"/>
    </location>
</feature>
<feature type="non-terminal residue" evidence="2">
    <location>
        <position position="81"/>
    </location>
</feature>
<dbReference type="Gene3D" id="1.10.510.10">
    <property type="entry name" value="Transferase(Phosphotransferase) domain 1"/>
    <property type="match status" value="1"/>
</dbReference>
<keyword evidence="3" id="KW-1185">Reference proteome</keyword>
<organism evidence="2 3">
    <name type="scientific">Mycena rosella</name>
    <name type="common">Pink bonnet</name>
    <name type="synonym">Agaricus rosellus</name>
    <dbReference type="NCBI Taxonomy" id="1033263"/>
    <lineage>
        <taxon>Eukaryota</taxon>
        <taxon>Fungi</taxon>
        <taxon>Dikarya</taxon>
        <taxon>Basidiomycota</taxon>
        <taxon>Agaricomycotina</taxon>
        <taxon>Agaricomycetes</taxon>
        <taxon>Agaricomycetidae</taxon>
        <taxon>Agaricales</taxon>
        <taxon>Marasmiineae</taxon>
        <taxon>Mycenaceae</taxon>
        <taxon>Mycena</taxon>
    </lineage>
</organism>
<accession>A0AAD7C5W9</accession>
<name>A0AAD7C5W9_MYCRO</name>
<dbReference type="AlphaFoldDB" id="A0AAD7C5W9"/>
<reference evidence="2" key="1">
    <citation type="submission" date="2023-03" db="EMBL/GenBank/DDBJ databases">
        <title>Massive genome expansion in bonnet fungi (Mycena s.s.) driven by repeated elements and novel gene families across ecological guilds.</title>
        <authorList>
            <consortium name="Lawrence Berkeley National Laboratory"/>
            <person name="Harder C.B."/>
            <person name="Miyauchi S."/>
            <person name="Viragh M."/>
            <person name="Kuo A."/>
            <person name="Thoen E."/>
            <person name="Andreopoulos B."/>
            <person name="Lu D."/>
            <person name="Skrede I."/>
            <person name="Drula E."/>
            <person name="Henrissat B."/>
            <person name="Morin E."/>
            <person name="Kohler A."/>
            <person name="Barry K."/>
            <person name="LaButti K."/>
            <person name="Morin E."/>
            <person name="Salamov A."/>
            <person name="Lipzen A."/>
            <person name="Mereny Z."/>
            <person name="Hegedus B."/>
            <person name="Baldrian P."/>
            <person name="Stursova M."/>
            <person name="Weitz H."/>
            <person name="Taylor A."/>
            <person name="Grigoriev I.V."/>
            <person name="Nagy L.G."/>
            <person name="Martin F."/>
            <person name="Kauserud H."/>
        </authorList>
    </citation>
    <scope>NUCLEOTIDE SEQUENCE</scope>
    <source>
        <strain evidence="2">CBHHK067</strain>
    </source>
</reference>
<dbReference type="InterPro" id="IPR000719">
    <property type="entry name" value="Prot_kinase_dom"/>
</dbReference>
<dbReference type="Proteomes" id="UP001221757">
    <property type="component" value="Unassembled WGS sequence"/>
</dbReference>
<dbReference type="GO" id="GO:0004672">
    <property type="term" value="F:protein kinase activity"/>
    <property type="evidence" value="ECO:0007669"/>
    <property type="project" value="InterPro"/>
</dbReference>
<evidence type="ECO:0000313" key="2">
    <source>
        <dbReference type="EMBL" id="KAJ7639905.1"/>
    </source>
</evidence>
<dbReference type="InterPro" id="IPR011009">
    <property type="entry name" value="Kinase-like_dom_sf"/>
</dbReference>
<gene>
    <name evidence="2" type="ORF">B0H17DRAFT_855077</name>
</gene>
<evidence type="ECO:0000259" key="1">
    <source>
        <dbReference type="PROSITE" id="PS50011"/>
    </source>
</evidence>
<dbReference type="PROSITE" id="PS50011">
    <property type="entry name" value="PROTEIN_KINASE_DOM"/>
    <property type="match status" value="1"/>
</dbReference>
<proteinExistence type="predicted"/>
<evidence type="ECO:0000313" key="3">
    <source>
        <dbReference type="Proteomes" id="UP001221757"/>
    </source>
</evidence>
<dbReference type="Pfam" id="PF07714">
    <property type="entry name" value="PK_Tyr_Ser-Thr"/>
    <property type="match status" value="1"/>
</dbReference>
<comment type="caution">
    <text evidence="2">The sequence shown here is derived from an EMBL/GenBank/DDBJ whole genome shotgun (WGS) entry which is preliminary data.</text>
</comment>
<sequence>VSRSSDVFAWGMSALEIFTSTAPWGILSEKQIFRFVVQEHSRPDRPDEDFGLTDRIWDVIEKTWLRDSRSRPTFNTLVQLL</sequence>
<feature type="non-terminal residue" evidence="2">
    <location>
        <position position="1"/>
    </location>
</feature>